<dbReference type="InterPro" id="IPR003661">
    <property type="entry name" value="HisK_dim/P_dom"/>
</dbReference>
<feature type="region of interest" description="Disordered" evidence="7">
    <location>
        <begin position="423"/>
        <end position="442"/>
    </location>
</feature>
<dbReference type="Gene3D" id="3.40.50.2300">
    <property type="match status" value="1"/>
</dbReference>
<evidence type="ECO:0000313" key="10">
    <source>
        <dbReference type="EMBL" id="GEO82754.1"/>
    </source>
</evidence>
<evidence type="ECO:0000256" key="1">
    <source>
        <dbReference type="ARBA" id="ARBA00000085"/>
    </source>
</evidence>
<evidence type="ECO:0000259" key="9">
    <source>
        <dbReference type="PROSITE" id="PS50110"/>
    </source>
</evidence>
<dbReference type="PRINTS" id="PR00344">
    <property type="entry name" value="BCTRLSENSOR"/>
</dbReference>
<feature type="modified residue" description="4-aspartylphosphate" evidence="6">
    <location>
        <position position="87"/>
    </location>
</feature>
<proteinExistence type="predicted"/>
<dbReference type="OrthoDB" id="7326651at2"/>
<feature type="domain" description="Response regulatory" evidence="9">
    <location>
        <begin position="32"/>
        <end position="197"/>
    </location>
</feature>
<dbReference type="GO" id="GO:0000155">
    <property type="term" value="F:phosphorelay sensor kinase activity"/>
    <property type="evidence" value="ECO:0007669"/>
    <property type="project" value="InterPro"/>
</dbReference>
<comment type="caution">
    <text evidence="10">The sequence shown here is derived from an EMBL/GenBank/DDBJ whole genome shotgun (WGS) entry which is preliminary data.</text>
</comment>
<dbReference type="SUPFAM" id="SSF55874">
    <property type="entry name" value="ATPase domain of HSP90 chaperone/DNA topoisomerase II/histidine kinase"/>
    <property type="match status" value="1"/>
</dbReference>
<evidence type="ECO:0000256" key="2">
    <source>
        <dbReference type="ARBA" id="ARBA00012438"/>
    </source>
</evidence>
<dbReference type="PROSITE" id="PS50110">
    <property type="entry name" value="RESPONSE_REGULATORY"/>
    <property type="match status" value="1"/>
</dbReference>
<dbReference type="SMART" id="SM00387">
    <property type="entry name" value="HATPase_c"/>
    <property type="match status" value="1"/>
</dbReference>
<dbReference type="InterPro" id="IPR036097">
    <property type="entry name" value="HisK_dim/P_sf"/>
</dbReference>
<dbReference type="SUPFAM" id="SSF52172">
    <property type="entry name" value="CheY-like"/>
    <property type="match status" value="1"/>
</dbReference>
<dbReference type="InterPro" id="IPR011006">
    <property type="entry name" value="CheY-like_superfamily"/>
</dbReference>
<dbReference type="AlphaFoldDB" id="A0A512HBC6"/>
<dbReference type="RefSeq" id="WP_147164782.1">
    <property type="nucleotide sequence ID" value="NZ_BJZO01000107.1"/>
</dbReference>
<dbReference type="EC" id="2.7.13.3" evidence="2"/>
<protein>
    <recommendedName>
        <fullName evidence="2">histidine kinase</fullName>
        <ecNumber evidence="2">2.7.13.3</ecNumber>
    </recommendedName>
</protein>
<dbReference type="InterPro" id="IPR001789">
    <property type="entry name" value="Sig_transdc_resp-reg_receiver"/>
</dbReference>
<dbReference type="GO" id="GO:0000156">
    <property type="term" value="F:phosphorelay response regulator activity"/>
    <property type="evidence" value="ECO:0007669"/>
    <property type="project" value="TreeGrafter"/>
</dbReference>
<dbReference type="InterPro" id="IPR003594">
    <property type="entry name" value="HATPase_dom"/>
</dbReference>
<dbReference type="SMART" id="SM00388">
    <property type="entry name" value="HisKA"/>
    <property type="match status" value="1"/>
</dbReference>
<dbReference type="Pfam" id="PF02518">
    <property type="entry name" value="HATPase_c"/>
    <property type="match status" value="1"/>
</dbReference>
<feature type="domain" description="Histidine kinase" evidence="8">
    <location>
        <begin position="204"/>
        <end position="424"/>
    </location>
</feature>
<evidence type="ECO:0000256" key="5">
    <source>
        <dbReference type="ARBA" id="ARBA00022777"/>
    </source>
</evidence>
<dbReference type="InterPro" id="IPR005467">
    <property type="entry name" value="His_kinase_dom"/>
</dbReference>
<dbReference type="PANTHER" id="PTHR42878">
    <property type="entry name" value="TWO-COMPONENT HISTIDINE KINASE"/>
    <property type="match status" value="1"/>
</dbReference>
<evidence type="ECO:0000313" key="11">
    <source>
        <dbReference type="Proteomes" id="UP000321567"/>
    </source>
</evidence>
<evidence type="ECO:0000256" key="7">
    <source>
        <dbReference type="SAM" id="MobiDB-lite"/>
    </source>
</evidence>
<sequence length="442" mass="48566">MISADDRNDVLVFQDETADHQPDGAPQAEPWLILIADDDPEVHAITRTVLQRVRFKNRPLRLLSAHSEAESRDLLAQTPDLAVAVLDVVMEHEDSGLRLVRYIRETLGNRMVRLVLRTGQPGQAPERDLILNYEINDYKAKTELTANRLFTILIAALRAYGDLRELEESRAHLQGANALLEQRVAERTAALARSNAELESFAYGISHDLQEPLRMVHSYLTLIERRLAPVLEQEITEYLGFAQDGARRMSAMITDLLEYSRLTGRPPGQESVALSQVWKRALASLTLALAESKARVDLPETDAHVRGDEGQLARLFQNLFDNAIKHHRAAAPPHIVVRLAWADPPDRPAWRIEVADNGPGIPVSAADTVFALFRRLDGQSPAAGSGVGLALCRRIAELHNGRLWLAPPTPGTGARFCLVLPAPPGGPAPPGQPGPPAPITAP</sequence>
<dbReference type="Gene3D" id="1.10.287.130">
    <property type="match status" value="1"/>
</dbReference>
<dbReference type="CDD" id="cd00082">
    <property type="entry name" value="HisKA"/>
    <property type="match status" value="1"/>
</dbReference>
<keyword evidence="3 6" id="KW-0597">Phosphoprotein</keyword>
<dbReference type="PANTHER" id="PTHR42878:SF15">
    <property type="entry name" value="BACTERIOPHYTOCHROME"/>
    <property type="match status" value="1"/>
</dbReference>
<organism evidence="10 11">
    <name type="scientific">Pararhodospirillum oryzae</name>
    <dbReference type="NCBI Taxonomy" id="478448"/>
    <lineage>
        <taxon>Bacteria</taxon>
        <taxon>Pseudomonadati</taxon>
        <taxon>Pseudomonadota</taxon>
        <taxon>Alphaproteobacteria</taxon>
        <taxon>Rhodospirillales</taxon>
        <taxon>Rhodospirillaceae</taxon>
        <taxon>Pararhodospirillum</taxon>
    </lineage>
</organism>
<evidence type="ECO:0000256" key="4">
    <source>
        <dbReference type="ARBA" id="ARBA00022679"/>
    </source>
</evidence>
<evidence type="ECO:0000256" key="6">
    <source>
        <dbReference type="PROSITE-ProRule" id="PRU00169"/>
    </source>
</evidence>
<dbReference type="Proteomes" id="UP000321567">
    <property type="component" value="Unassembled WGS sequence"/>
</dbReference>
<dbReference type="InterPro" id="IPR050351">
    <property type="entry name" value="BphY/WalK/GraS-like"/>
</dbReference>
<dbReference type="SUPFAM" id="SSF47384">
    <property type="entry name" value="Homodimeric domain of signal transducing histidine kinase"/>
    <property type="match status" value="1"/>
</dbReference>
<dbReference type="GO" id="GO:0030295">
    <property type="term" value="F:protein kinase activator activity"/>
    <property type="evidence" value="ECO:0007669"/>
    <property type="project" value="TreeGrafter"/>
</dbReference>
<evidence type="ECO:0000259" key="8">
    <source>
        <dbReference type="PROSITE" id="PS50109"/>
    </source>
</evidence>
<reference evidence="10 11" key="1">
    <citation type="submission" date="2019-07" db="EMBL/GenBank/DDBJ databases">
        <title>Whole genome shotgun sequence of Rhodospirillum oryzae NBRC 107573.</title>
        <authorList>
            <person name="Hosoyama A."/>
            <person name="Uohara A."/>
            <person name="Ohji S."/>
            <person name="Ichikawa N."/>
        </authorList>
    </citation>
    <scope>NUCLEOTIDE SEQUENCE [LARGE SCALE GENOMIC DNA]</scope>
    <source>
        <strain evidence="10 11">NBRC 107573</strain>
    </source>
</reference>
<dbReference type="GO" id="GO:0007234">
    <property type="term" value="P:osmosensory signaling via phosphorelay pathway"/>
    <property type="evidence" value="ECO:0007669"/>
    <property type="project" value="TreeGrafter"/>
</dbReference>
<keyword evidence="4" id="KW-0808">Transferase</keyword>
<accession>A0A512HBC6</accession>
<dbReference type="Pfam" id="PF00512">
    <property type="entry name" value="HisKA"/>
    <property type="match status" value="1"/>
</dbReference>
<dbReference type="InterPro" id="IPR036890">
    <property type="entry name" value="HATPase_C_sf"/>
</dbReference>
<keyword evidence="5" id="KW-0418">Kinase</keyword>
<dbReference type="Gene3D" id="3.30.565.10">
    <property type="entry name" value="Histidine kinase-like ATPase, C-terminal domain"/>
    <property type="match status" value="1"/>
</dbReference>
<dbReference type="PROSITE" id="PS50109">
    <property type="entry name" value="HIS_KIN"/>
    <property type="match status" value="1"/>
</dbReference>
<gene>
    <name evidence="10" type="ORF">ROR02_28850</name>
</gene>
<keyword evidence="11" id="KW-1185">Reference proteome</keyword>
<dbReference type="EMBL" id="BJZO01000107">
    <property type="protein sequence ID" value="GEO82754.1"/>
    <property type="molecule type" value="Genomic_DNA"/>
</dbReference>
<dbReference type="InterPro" id="IPR004358">
    <property type="entry name" value="Sig_transdc_His_kin-like_C"/>
</dbReference>
<evidence type="ECO:0000256" key="3">
    <source>
        <dbReference type="ARBA" id="ARBA00022553"/>
    </source>
</evidence>
<comment type="catalytic activity">
    <reaction evidence="1">
        <text>ATP + protein L-histidine = ADP + protein N-phospho-L-histidine.</text>
        <dbReference type="EC" id="2.7.13.3"/>
    </reaction>
</comment>
<name>A0A512HBC6_9PROT</name>